<dbReference type="Gene3D" id="3.90.76.10">
    <property type="entry name" value="Dipeptide-binding Protein, Domain 1"/>
    <property type="match status" value="1"/>
</dbReference>
<reference evidence="6 7" key="1">
    <citation type="journal article" date="2016" name="Genome Announc.">
        <title>Draft Genome Sequences of Five Rapidly Growing Mycobacterium Species, M. thermoresistibile, M. fortuitum subsp. acetamidolyticum, M. canariasense, M. brisbanense, and M. novocastrense.</title>
        <authorList>
            <person name="Katahira K."/>
            <person name="Ogura Y."/>
            <person name="Gotoh Y."/>
            <person name="Hayashi T."/>
        </authorList>
    </citation>
    <scope>NUCLEOTIDE SEQUENCE [LARGE SCALE GENOMIC DNA]</scope>
    <source>
        <strain evidence="6 7">JCM6362</strain>
    </source>
</reference>
<keyword evidence="2" id="KW-0813">Transport</keyword>
<dbReference type="OMA" id="YIAYNVM"/>
<evidence type="ECO:0000256" key="3">
    <source>
        <dbReference type="ARBA" id="ARBA00022729"/>
    </source>
</evidence>
<keyword evidence="3 4" id="KW-0732">Signal</keyword>
<evidence type="ECO:0000256" key="1">
    <source>
        <dbReference type="ARBA" id="ARBA00005695"/>
    </source>
</evidence>
<dbReference type="Pfam" id="PF00496">
    <property type="entry name" value="SBP_bac_5"/>
    <property type="match status" value="1"/>
</dbReference>
<dbReference type="PIRSF" id="PIRSF002741">
    <property type="entry name" value="MppA"/>
    <property type="match status" value="1"/>
</dbReference>
<reference evidence="7" key="2">
    <citation type="submission" date="2016-02" db="EMBL/GenBank/DDBJ databases">
        <title>Draft genome sequence of five rapidly growing Mycobacterium species.</title>
        <authorList>
            <person name="Katahira K."/>
            <person name="Gotou Y."/>
            <person name="Iida K."/>
            <person name="Ogura Y."/>
            <person name="Hayashi T."/>
        </authorList>
    </citation>
    <scope>NUCLEOTIDE SEQUENCE [LARGE SCALE GENOMIC DNA]</scope>
    <source>
        <strain evidence="7">JCM6362</strain>
    </source>
</reference>
<dbReference type="InterPro" id="IPR000914">
    <property type="entry name" value="SBP_5_dom"/>
</dbReference>
<dbReference type="GO" id="GO:0043190">
    <property type="term" value="C:ATP-binding cassette (ABC) transporter complex"/>
    <property type="evidence" value="ECO:0007669"/>
    <property type="project" value="InterPro"/>
</dbReference>
<dbReference type="EMBL" id="BCTB01000018">
    <property type="protein sequence ID" value="GAT15695.1"/>
    <property type="molecule type" value="Genomic_DNA"/>
</dbReference>
<evidence type="ECO:0000313" key="7">
    <source>
        <dbReference type="Proteomes" id="UP000069654"/>
    </source>
</evidence>
<feature type="signal peptide" evidence="4">
    <location>
        <begin position="1"/>
        <end position="21"/>
    </location>
</feature>
<proteinExistence type="inferred from homology"/>
<name>A0A100XFM6_MYCTH</name>
<dbReference type="PANTHER" id="PTHR30290">
    <property type="entry name" value="PERIPLASMIC BINDING COMPONENT OF ABC TRANSPORTER"/>
    <property type="match status" value="1"/>
</dbReference>
<dbReference type="SUPFAM" id="SSF53850">
    <property type="entry name" value="Periplasmic binding protein-like II"/>
    <property type="match status" value="1"/>
</dbReference>
<dbReference type="Proteomes" id="UP000069654">
    <property type="component" value="Unassembled WGS sequence"/>
</dbReference>
<dbReference type="OrthoDB" id="9046151at2"/>
<feature type="domain" description="Solute-binding protein family 5" evidence="5">
    <location>
        <begin position="72"/>
        <end position="408"/>
    </location>
</feature>
<evidence type="ECO:0000256" key="4">
    <source>
        <dbReference type="SAM" id="SignalP"/>
    </source>
</evidence>
<gene>
    <name evidence="6" type="ORF">RMCT_2665</name>
</gene>
<sequence>MRIWALPVAAAALLLIAGCTAAPEHEGQIVLAEAQELGGYNPVSGYGEAGVSPLYEALFRPEADSDDTVPDLVPALAAGEPEQLGPRRWRIPLRTDVVFSDGTPFDAADVVATYTAVRNPEVASDIATHVAPVAQVRADGEDAVVVDMHTDADPKPYLLVGIAPAERVESKPAANWKLNTEPVGTGPYRLESLRPDQAVLVARDDYWGEPAQVRRIVYTHTPDDNVRAQRILAGEVDGVSLPPKLISSIDRDDIDAIAVQSADWRGVALPARNAFTADPRARLAMNLAVDRDAIIRDVLDGYGRPAGTPIATVYGPAYHPDAQFDHAPERAATVLDTAGWRVGPDGIREKDGARASFELLYNAADTLRRDLAVAFATAMRPLGIDVRTRGTSWDEIETRTADSAILLGGGSTPYSIDAQVYDTLHTRVPGSSPYANPGNFTAPGLDELLDRARELPGGPEKDDLYRRIQEVYAAEPSHVFLVFLDHTYGSRDRGWDPVQPILEPHSHGVTWGPWWRIGAWTR</sequence>
<dbReference type="InterPro" id="IPR030678">
    <property type="entry name" value="Peptide/Ni-bd"/>
</dbReference>
<organism evidence="6 7">
    <name type="scientific">Mycolicibacterium thermoresistibile</name>
    <name type="common">Mycobacterium thermoresistibile</name>
    <dbReference type="NCBI Taxonomy" id="1797"/>
    <lineage>
        <taxon>Bacteria</taxon>
        <taxon>Bacillati</taxon>
        <taxon>Actinomycetota</taxon>
        <taxon>Actinomycetes</taxon>
        <taxon>Mycobacteriales</taxon>
        <taxon>Mycobacteriaceae</taxon>
        <taxon>Mycolicibacterium</taxon>
    </lineage>
</organism>
<dbReference type="GO" id="GO:1904680">
    <property type="term" value="F:peptide transmembrane transporter activity"/>
    <property type="evidence" value="ECO:0007669"/>
    <property type="project" value="TreeGrafter"/>
</dbReference>
<comment type="caution">
    <text evidence="6">The sequence shown here is derived from an EMBL/GenBank/DDBJ whole genome shotgun (WGS) entry which is preliminary data.</text>
</comment>
<evidence type="ECO:0000259" key="5">
    <source>
        <dbReference type="Pfam" id="PF00496"/>
    </source>
</evidence>
<comment type="similarity">
    <text evidence="1">Belongs to the bacterial solute-binding protein 5 family.</text>
</comment>
<protein>
    <submittedName>
        <fullName evidence="6">Peptide ABC transporter periplasmic protein</fullName>
    </submittedName>
</protein>
<dbReference type="InterPro" id="IPR039424">
    <property type="entry name" value="SBP_5"/>
</dbReference>
<evidence type="ECO:0000313" key="6">
    <source>
        <dbReference type="EMBL" id="GAT15695.1"/>
    </source>
</evidence>
<accession>A0A100XFM6</accession>
<dbReference type="GO" id="GO:0042597">
    <property type="term" value="C:periplasmic space"/>
    <property type="evidence" value="ECO:0007669"/>
    <property type="project" value="UniProtKB-ARBA"/>
</dbReference>
<evidence type="ECO:0000256" key="2">
    <source>
        <dbReference type="ARBA" id="ARBA00022448"/>
    </source>
</evidence>
<dbReference type="PROSITE" id="PS51257">
    <property type="entry name" value="PROKAR_LIPOPROTEIN"/>
    <property type="match status" value="1"/>
</dbReference>
<dbReference type="Gene3D" id="3.10.105.10">
    <property type="entry name" value="Dipeptide-binding Protein, Domain 3"/>
    <property type="match status" value="1"/>
</dbReference>
<dbReference type="AlphaFoldDB" id="A0A100XFM6"/>
<dbReference type="RefSeq" id="WP_003926590.1">
    <property type="nucleotide sequence ID" value="NZ_BCTB01000018.1"/>
</dbReference>
<feature type="chain" id="PRO_5039475632" evidence="4">
    <location>
        <begin position="22"/>
        <end position="522"/>
    </location>
</feature>
<dbReference type="PANTHER" id="PTHR30290:SF9">
    <property type="entry name" value="OLIGOPEPTIDE-BINDING PROTEIN APPA"/>
    <property type="match status" value="1"/>
</dbReference>
<dbReference type="STRING" id="1797.RMCT_2665"/>
<dbReference type="GO" id="GO:0015833">
    <property type="term" value="P:peptide transport"/>
    <property type="evidence" value="ECO:0007669"/>
    <property type="project" value="TreeGrafter"/>
</dbReference>
<dbReference type="Gene3D" id="3.40.190.10">
    <property type="entry name" value="Periplasmic binding protein-like II"/>
    <property type="match status" value="1"/>
</dbReference>